<accession>A0A2P2NC05</accession>
<protein>
    <submittedName>
        <fullName evidence="1">Uncharacterized protein</fullName>
    </submittedName>
</protein>
<proteinExistence type="predicted"/>
<evidence type="ECO:0000313" key="1">
    <source>
        <dbReference type="EMBL" id="MBX40013.1"/>
    </source>
</evidence>
<name>A0A2P2NC05_RHIMU</name>
<sequence>MTHLFNMSIVTMVV</sequence>
<reference evidence="1" key="1">
    <citation type="submission" date="2018-02" db="EMBL/GenBank/DDBJ databases">
        <title>Rhizophora mucronata_Transcriptome.</title>
        <authorList>
            <person name="Meera S.P."/>
            <person name="Sreeshan A."/>
            <person name="Augustine A."/>
        </authorList>
    </citation>
    <scope>NUCLEOTIDE SEQUENCE</scope>
    <source>
        <tissue evidence="1">Leaf</tissue>
    </source>
</reference>
<organism evidence="1">
    <name type="scientific">Rhizophora mucronata</name>
    <name type="common">Asiatic mangrove</name>
    <dbReference type="NCBI Taxonomy" id="61149"/>
    <lineage>
        <taxon>Eukaryota</taxon>
        <taxon>Viridiplantae</taxon>
        <taxon>Streptophyta</taxon>
        <taxon>Embryophyta</taxon>
        <taxon>Tracheophyta</taxon>
        <taxon>Spermatophyta</taxon>
        <taxon>Magnoliopsida</taxon>
        <taxon>eudicotyledons</taxon>
        <taxon>Gunneridae</taxon>
        <taxon>Pentapetalae</taxon>
        <taxon>rosids</taxon>
        <taxon>fabids</taxon>
        <taxon>Malpighiales</taxon>
        <taxon>Rhizophoraceae</taxon>
        <taxon>Rhizophora</taxon>
    </lineage>
</organism>
<dbReference type="EMBL" id="GGEC01059529">
    <property type="protein sequence ID" value="MBX40013.1"/>
    <property type="molecule type" value="Transcribed_RNA"/>
</dbReference>